<keyword evidence="1" id="KW-0812">Transmembrane</keyword>
<evidence type="ECO:0000313" key="2">
    <source>
        <dbReference type="EMBL" id="CAF1993403.1"/>
    </source>
</evidence>
<dbReference type="EMBL" id="CAJNRE010002810">
    <property type="protein sequence ID" value="CAF1993403.1"/>
    <property type="molecule type" value="Genomic_DNA"/>
</dbReference>
<keyword evidence="1" id="KW-0472">Membrane</keyword>
<evidence type="ECO:0000313" key="3">
    <source>
        <dbReference type="Proteomes" id="UP000663824"/>
    </source>
</evidence>
<proteinExistence type="predicted"/>
<dbReference type="AlphaFoldDB" id="A0A816MMU8"/>
<gene>
    <name evidence="2" type="ORF">MBJ925_LOCUS7893</name>
</gene>
<sequence length="525" mass="60963">MASLLLSHCMNVEARNSALCYLSYRPAAELLEFAQQLAEDAIQYGVEIFIMVDDNNFNVSAINGSSNVRLLQISREKCLRHNYHKAINTGEEDVFIPSVEAFRSLHELYSNTTDLIVPRHELNLIGSDGLWLWIMASGKFLPPWACSMANAVGFSRRMLIAMDQFVQWLGEVPFHEFFFNTLAVQLNFTIVTPTELNTIEYAKVFFYKDIREQPNNMWHPIKDFPKGKKWRTSLVNETSQYNNTFDLTNLEMLCHGNQTMTSIKQHLKDLFVRFEISKSNFSSNVRRLWRQRFSDLAEECQKRNVSKEIISFVIKLADHAYKLPEPPVPELVRIKSANHIRLEREINEMKQAIYQFSSNSSAVTELRKQATDLIKKLTVEIRQEIVEEEKLRKQTTTLSITSSFSTTTTTTTIRSFSISNTTISSLSSSTQVTIVMLNGQLDKVQRQNDYQMFDRIKTSAKLFSILCVLYILFVLFKWKNIQRIWVCLNQFKNRSVYLLTKRQINLLFSTLTFQQSTTSRKLNFI</sequence>
<evidence type="ECO:0000256" key="1">
    <source>
        <dbReference type="SAM" id="Phobius"/>
    </source>
</evidence>
<dbReference type="Proteomes" id="UP000663824">
    <property type="component" value="Unassembled WGS sequence"/>
</dbReference>
<protein>
    <submittedName>
        <fullName evidence="2">Uncharacterized protein</fullName>
    </submittedName>
</protein>
<feature type="transmembrane region" description="Helical" evidence="1">
    <location>
        <begin position="458"/>
        <end position="476"/>
    </location>
</feature>
<comment type="caution">
    <text evidence="2">The sequence shown here is derived from an EMBL/GenBank/DDBJ whole genome shotgun (WGS) entry which is preliminary data.</text>
</comment>
<reference evidence="2" key="1">
    <citation type="submission" date="2021-02" db="EMBL/GenBank/DDBJ databases">
        <authorList>
            <person name="Nowell W R."/>
        </authorList>
    </citation>
    <scope>NUCLEOTIDE SEQUENCE</scope>
</reference>
<organism evidence="2 3">
    <name type="scientific">Rotaria magnacalcarata</name>
    <dbReference type="NCBI Taxonomy" id="392030"/>
    <lineage>
        <taxon>Eukaryota</taxon>
        <taxon>Metazoa</taxon>
        <taxon>Spiralia</taxon>
        <taxon>Gnathifera</taxon>
        <taxon>Rotifera</taxon>
        <taxon>Eurotatoria</taxon>
        <taxon>Bdelloidea</taxon>
        <taxon>Philodinida</taxon>
        <taxon>Philodinidae</taxon>
        <taxon>Rotaria</taxon>
    </lineage>
</organism>
<name>A0A816MMU8_9BILA</name>
<keyword evidence="1" id="KW-1133">Transmembrane helix</keyword>
<accession>A0A816MMU8</accession>